<protein>
    <recommendedName>
        <fullName evidence="4 12">Methionine adenosyltransferase</fullName>
        <ecNumber evidence="4 12">2.5.1.6</ecNumber>
    </recommendedName>
</protein>
<evidence type="ECO:0000259" key="16">
    <source>
        <dbReference type="Pfam" id="PF02773"/>
    </source>
</evidence>
<dbReference type="InterPro" id="IPR022630">
    <property type="entry name" value="S-AdoMet_synt_C"/>
</dbReference>
<dbReference type="Pfam" id="PF02772">
    <property type="entry name" value="S-AdoMet_synt_M"/>
    <property type="match status" value="1"/>
</dbReference>
<dbReference type="Pfam" id="PF00438">
    <property type="entry name" value="S-AdoMet_synt_N"/>
    <property type="match status" value="1"/>
</dbReference>
<evidence type="ECO:0000313" key="17">
    <source>
        <dbReference type="EMBL" id="ACO04648.1"/>
    </source>
</evidence>
<keyword evidence="5" id="KW-0554">One-carbon metabolism</keyword>
<dbReference type="OrthoDB" id="9801686at2"/>
<dbReference type="KEGG" id="pmx:PERMA_0559"/>
<evidence type="ECO:0000256" key="7">
    <source>
        <dbReference type="ARBA" id="ARBA00022723"/>
    </source>
</evidence>
<dbReference type="PIRSF" id="PIRSF000497">
    <property type="entry name" value="MAT"/>
    <property type="match status" value="1"/>
</dbReference>
<dbReference type="GO" id="GO:0006730">
    <property type="term" value="P:one-carbon metabolic process"/>
    <property type="evidence" value="ECO:0007669"/>
    <property type="project" value="UniProtKB-KW"/>
</dbReference>
<evidence type="ECO:0000313" key="18">
    <source>
        <dbReference type="Proteomes" id="UP000001366"/>
    </source>
</evidence>
<dbReference type="EC" id="2.5.1.6" evidence="4 12"/>
<dbReference type="eggNOG" id="COG0192">
    <property type="taxonomic scope" value="Bacteria"/>
</dbReference>
<dbReference type="InterPro" id="IPR022629">
    <property type="entry name" value="S-AdoMet_synt_central"/>
</dbReference>
<comment type="cofactor">
    <cofactor evidence="1">
        <name>Mg(2+)</name>
        <dbReference type="ChEBI" id="CHEBI:18420"/>
    </cofactor>
</comment>
<dbReference type="AlphaFoldDB" id="C0QUI3"/>
<proteinExistence type="inferred from homology"/>
<dbReference type="InterPro" id="IPR002133">
    <property type="entry name" value="S-AdoMet_synthetase"/>
</dbReference>
<dbReference type="FunFam" id="3.30.300.10:FF:000003">
    <property type="entry name" value="S-adenosylmethionine synthase"/>
    <property type="match status" value="1"/>
</dbReference>
<evidence type="ECO:0000256" key="2">
    <source>
        <dbReference type="ARBA" id="ARBA00001958"/>
    </source>
</evidence>
<organism evidence="17 18">
    <name type="scientific">Persephonella marina (strain DSM 14350 / EX-H1)</name>
    <dbReference type="NCBI Taxonomy" id="123214"/>
    <lineage>
        <taxon>Bacteria</taxon>
        <taxon>Pseudomonadati</taxon>
        <taxon>Aquificota</taxon>
        <taxon>Aquificia</taxon>
        <taxon>Aquificales</taxon>
        <taxon>Hydrogenothermaceae</taxon>
        <taxon>Persephonella</taxon>
    </lineage>
</organism>
<feature type="domain" description="S-adenosylmethionine synthetase C-terminal" evidence="16">
    <location>
        <begin position="227"/>
        <end position="364"/>
    </location>
</feature>
<feature type="domain" description="S-adenosylmethionine synthetase central" evidence="15">
    <location>
        <begin position="110"/>
        <end position="225"/>
    </location>
</feature>
<evidence type="ECO:0000256" key="12">
    <source>
        <dbReference type="NCBIfam" id="TIGR01034"/>
    </source>
</evidence>
<dbReference type="InterPro" id="IPR022628">
    <property type="entry name" value="S-AdoMet_synt_N"/>
</dbReference>
<gene>
    <name evidence="17" type="primary">metK</name>
    <name evidence="17" type="ordered locus">PERMA_0559</name>
</gene>
<dbReference type="NCBIfam" id="TIGR01034">
    <property type="entry name" value="metK"/>
    <property type="match status" value="1"/>
</dbReference>
<dbReference type="CDD" id="cd18079">
    <property type="entry name" value="S-AdoMet_synt"/>
    <property type="match status" value="1"/>
</dbReference>
<comment type="pathway">
    <text evidence="3">Amino-acid biosynthesis; S-adenosyl-L-methionine biosynthesis; S-adenosyl-L-methionine from L-methionine: step 1/1.</text>
</comment>
<evidence type="ECO:0000256" key="9">
    <source>
        <dbReference type="ARBA" id="ARBA00022840"/>
    </source>
</evidence>
<dbReference type="GO" id="GO:0006556">
    <property type="term" value="P:S-adenosylmethionine biosynthetic process"/>
    <property type="evidence" value="ECO:0007669"/>
    <property type="project" value="UniProtKB-UniRule"/>
</dbReference>
<keyword evidence="9" id="KW-0067">ATP-binding</keyword>
<evidence type="ECO:0000256" key="3">
    <source>
        <dbReference type="ARBA" id="ARBA00005224"/>
    </source>
</evidence>
<evidence type="ECO:0000256" key="5">
    <source>
        <dbReference type="ARBA" id="ARBA00022563"/>
    </source>
</evidence>
<evidence type="ECO:0000256" key="8">
    <source>
        <dbReference type="ARBA" id="ARBA00022741"/>
    </source>
</evidence>
<keyword evidence="8" id="KW-0547">Nucleotide-binding</keyword>
<accession>C0QUI3</accession>
<dbReference type="InterPro" id="IPR022636">
    <property type="entry name" value="S-AdoMet_synthetase_sfam"/>
</dbReference>
<evidence type="ECO:0000256" key="4">
    <source>
        <dbReference type="ARBA" id="ARBA00012828"/>
    </source>
</evidence>
<keyword evidence="10" id="KW-0460">Magnesium</keyword>
<dbReference type="Pfam" id="PF02773">
    <property type="entry name" value="S-AdoMet_synt_C"/>
    <property type="match status" value="1"/>
</dbReference>
<evidence type="ECO:0000256" key="1">
    <source>
        <dbReference type="ARBA" id="ARBA00001946"/>
    </source>
</evidence>
<dbReference type="SUPFAM" id="SSF55973">
    <property type="entry name" value="S-adenosylmethionine synthetase"/>
    <property type="match status" value="3"/>
</dbReference>
<keyword evidence="7" id="KW-0479">Metal-binding</keyword>
<evidence type="ECO:0000256" key="6">
    <source>
        <dbReference type="ARBA" id="ARBA00022679"/>
    </source>
</evidence>
<dbReference type="GO" id="GO:0005524">
    <property type="term" value="F:ATP binding"/>
    <property type="evidence" value="ECO:0007669"/>
    <property type="project" value="UniProtKB-KW"/>
</dbReference>
<evidence type="ECO:0000256" key="11">
    <source>
        <dbReference type="ARBA" id="ARBA00022958"/>
    </source>
</evidence>
<comment type="similarity">
    <text evidence="13">Belongs to the AdoMet synthase family.</text>
</comment>
<dbReference type="Gene3D" id="3.30.300.10">
    <property type="match status" value="3"/>
</dbReference>
<feature type="domain" description="S-adenosylmethionine synthetase N-terminal" evidence="14">
    <location>
        <begin position="4"/>
        <end position="100"/>
    </location>
</feature>
<dbReference type="EMBL" id="CP001230">
    <property type="protein sequence ID" value="ACO04648.1"/>
    <property type="molecule type" value="Genomic_DNA"/>
</dbReference>
<dbReference type="RefSeq" id="WP_012676885.1">
    <property type="nucleotide sequence ID" value="NC_012440.1"/>
</dbReference>
<dbReference type="STRING" id="123214.PERMA_0559"/>
<reference evidence="17 18" key="1">
    <citation type="journal article" date="2009" name="J. Bacteriol.">
        <title>Complete and draft genome sequences of six members of the Aquificales.</title>
        <authorList>
            <person name="Reysenbach A.L."/>
            <person name="Hamamura N."/>
            <person name="Podar M."/>
            <person name="Griffiths E."/>
            <person name="Ferreira S."/>
            <person name="Hochstein R."/>
            <person name="Heidelberg J."/>
            <person name="Johnson J."/>
            <person name="Mead D."/>
            <person name="Pohorille A."/>
            <person name="Sarmiento M."/>
            <person name="Schweighofer K."/>
            <person name="Seshadri R."/>
            <person name="Voytek M.A."/>
        </authorList>
    </citation>
    <scope>NUCLEOTIDE SEQUENCE [LARGE SCALE GENOMIC DNA]</scope>
    <source>
        <strain evidence="18">DSM 14350 / EX-H1</strain>
    </source>
</reference>
<evidence type="ECO:0000259" key="14">
    <source>
        <dbReference type="Pfam" id="PF00438"/>
    </source>
</evidence>
<evidence type="ECO:0000256" key="10">
    <source>
        <dbReference type="ARBA" id="ARBA00022842"/>
    </source>
</evidence>
<name>C0QUI3_PERMH</name>
<sequence>MKRLKSSESVCQGHPDKIADILSDAILDELIRKDPYTKASIETLITTGLVHISGELSTDAYVDIPEIVRGTLIEIGYTKPEYGFDGYTAGVITTISDQSPELALGIPSGGAGDTCIVVGYATDETENYMPLACNIANEITFTLDEMRKDDFLPFLRPDGKSIVVVEYENNRPLRVDSVTVLIQHEPYITEFDLRDEIEKKIVKKVIPEELIDEKTKIIINPIGRFVIGGPMADTGLTGRKTIADAYGTAAPSGGSAFSGKDPTKIDRSASYMARCIAKHIVASGISKEATVELVYIIGMEYPVSIDIKVDTDIDREKLIKKIKDIFDLSPSGIIERLNLRRPIYKKTSMYGHFGRKDEDFIWEQLDNKILRELKDV</sequence>
<dbReference type="GO" id="GO:0046872">
    <property type="term" value="F:metal ion binding"/>
    <property type="evidence" value="ECO:0007669"/>
    <property type="project" value="UniProtKB-KW"/>
</dbReference>
<evidence type="ECO:0000259" key="15">
    <source>
        <dbReference type="Pfam" id="PF02772"/>
    </source>
</evidence>
<dbReference type="HOGENOM" id="CLU_041802_1_1_0"/>
<keyword evidence="6 17" id="KW-0808">Transferase</keyword>
<keyword evidence="18" id="KW-1185">Reference proteome</keyword>
<evidence type="ECO:0000256" key="13">
    <source>
        <dbReference type="RuleBase" id="RU004462"/>
    </source>
</evidence>
<dbReference type="PaxDb" id="123214-PERMA_0559"/>
<dbReference type="Proteomes" id="UP000001366">
    <property type="component" value="Chromosome"/>
</dbReference>
<dbReference type="PANTHER" id="PTHR11964">
    <property type="entry name" value="S-ADENOSYLMETHIONINE SYNTHETASE"/>
    <property type="match status" value="1"/>
</dbReference>
<comment type="cofactor">
    <cofactor evidence="2">
        <name>K(+)</name>
        <dbReference type="ChEBI" id="CHEBI:29103"/>
    </cofactor>
</comment>
<keyword evidence="11" id="KW-0630">Potassium</keyword>
<dbReference type="GO" id="GO:0004478">
    <property type="term" value="F:methionine adenosyltransferase activity"/>
    <property type="evidence" value="ECO:0007669"/>
    <property type="project" value="UniProtKB-UniRule"/>
</dbReference>